<organism evidence="1 2">
    <name type="scientific">Aquarana catesbeiana</name>
    <name type="common">American bullfrog</name>
    <name type="synonym">Rana catesbeiana</name>
    <dbReference type="NCBI Taxonomy" id="8400"/>
    <lineage>
        <taxon>Eukaryota</taxon>
        <taxon>Metazoa</taxon>
        <taxon>Chordata</taxon>
        <taxon>Craniata</taxon>
        <taxon>Vertebrata</taxon>
        <taxon>Euteleostomi</taxon>
        <taxon>Amphibia</taxon>
        <taxon>Batrachia</taxon>
        <taxon>Anura</taxon>
        <taxon>Neobatrachia</taxon>
        <taxon>Ranoidea</taxon>
        <taxon>Ranidae</taxon>
        <taxon>Aquarana</taxon>
    </lineage>
</organism>
<evidence type="ECO:0000313" key="2">
    <source>
        <dbReference type="Proteomes" id="UP000228934"/>
    </source>
</evidence>
<name>A0A2G9Q6J8_AQUCT</name>
<sequence length="99" mass="10537">VCWTGCKGRLEAGVCWIGYEGRLKAACFVSFLQVCVGPAVSGGWRPVCVVPAVGEVGSRWVLDRLLGKIGGCLSFLFSSGVCWTGYEGRLQAACLVSYL</sequence>
<feature type="non-terminal residue" evidence="1">
    <location>
        <position position="1"/>
    </location>
</feature>
<dbReference type="AlphaFoldDB" id="A0A2G9Q6J8"/>
<dbReference type="Proteomes" id="UP000228934">
    <property type="component" value="Unassembled WGS sequence"/>
</dbReference>
<feature type="non-terminal residue" evidence="1">
    <location>
        <position position="99"/>
    </location>
</feature>
<reference evidence="2" key="1">
    <citation type="journal article" date="2017" name="Nat. Commun.">
        <title>The North American bullfrog draft genome provides insight into hormonal regulation of long noncoding RNA.</title>
        <authorList>
            <person name="Hammond S.A."/>
            <person name="Warren R.L."/>
            <person name="Vandervalk B.P."/>
            <person name="Kucuk E."/>
            <person name="Khan H."/>
            <person name="Gibb E.A."/>
            <person name="Pandoh P."/>
            <person name="Kirk H."/>
            <person name="Zhao Y."/>
            <person name="Jones M."/>
            <person name="Mungall A.J."/>
            <person name="Coope R."/>
            <person name="Pleasance S."/>
            <person name="Moore R.A."/>
            <person name="Holt R.A."/>
            <person name="Round J.M."/>
            <person name="Ohora S."/>
            <person name="Walle B.V."/>
            <person name="Veldhoen N."/>
            <person name="Helbing C.C."/>
            <person name="Birol I."/>
        </authorList>
    </citation>
    <scope>NUCLEOTIDE SEQUENCE [LARGE SCALE GENOMIC DNA]</scope>
</reference>
<proteinExistence type="predicted"/>
<accession>A0A2G9Q6J8</accession>
<keyword evidence="2" id="KW-1185">Reference proteome</keyword>
<evidence type="ECO:0000313" key="1">
    <source>
        <dbReference type="EMBL" id="PIO11200.1"/>
    </source>
</evidence>
<protein>
    <submittedName>
        <fullName evidence="1">Uncharacterized protein</fullName>
    </submittedName>
</protein>
<dbReference type="EMBL" id="KZ061255">
    <property type="protein sequence ID" value="PIO11200.1"/>
    <property type="molecule type" value="Genomic_DNA"/>
</dbReference>
<gene>
    <name evidence="1" type="ORF">AB205_0068920</name>
</gene>